<keyword evidence="8" id="KW-1185">Reference proteome</keyword>
<keyword evidence="5 6" id="KW-0472">Membrane</keyword>
<gene>
    <name evidence="7" type="ORF">LI82_01690</name>
</gene>
<evidence type="ECO:0000256" key="1">
    <source>
        <dbReference type="ARBA" id="ARBA00004141"/>
    </source>
</evidence>
<proteinExistence type="inferred from homology"/>
<name>A0A099T303_METMT</name>
<sequence length="339" mass="37558">MRKERSVKMVLALLCIIILAIVLSYALLPYINAFLGAFILYVIFKPVYCLLTERFKLRKDASALSVMMMSIILVLIPLYFLFVSIVGELEIVISSIATNISYVDITENINYLNEIAPDLDIQEKVVNIASTVGTYTSKYILSALQNISGQIISLTIMFFLLYYLFTSTNTGFDDKLKEFVPFNNRNTEIILRELKNVIQSTLIATLLIALLQGTLIGLTFYAMGIQGATLWGAVTAILSFLPVVGAPLVWIPAAIIQLALKNYVAGIAILVVGIIISNIDNVLRPLIQKKVGAMHPFVSLLGIFVGIYLFGIIGIVVGPLLISTFLLVLKMFNEEYIQE</sequence>
<accession>A0A099T303</accession>
<dbReference type="Proteomes" id="UP000029859">
    <property type="component" value="Unassembled WGS sequence"/>
</dbReference>
<feature type="transmembrane region" description="Helical" evidence="6">
    <location>
        <begin position="263"/>
        <end position="279"/>
    </location>
</feature>
<evidence type="ECO:0000256" key="3">
    <source>
        <dbReference type="ARBA" id="ARBA00022692"/>
    </source>
</evidence>
<dbReference type="Pfam" id="PF01594">
    <property type="entry name" value="AI-2E_transport"/>
    <property type="match status" value="1"/>
</dbReference>
<keyword evidence="3 6" id="KW-0812">Transmembrane</keyword>
<dbReference type="RefSeq" id="WP_048193227.1">
    <property type="nucleotide sequence ID" value="NZ_CAAGSM010000007.1"/>
</dbReference>
<dbReference type="PANTHER" id="PTHR21716:SF4">
    <property type="entry name" value="TRANSMEMBRANE PROTEIN 245"/>
    <property type="match status" value="1"/>
</dbReference>
<comment type="caution">
    <text evidence="7">The sequence shown here is derived from an EMBL/GenBank/DDBJ whole genome shotgun (WGS) entry which is preliminary data.</text>
</comment>
<dbReference type="AlphaFoldDB" id="A0A099T303"/>
<comment type="subcellular location">
    <subcellularLocation>
        <location evidence="1">Membrane</location>
        <topology evidence="1">Multi-pass membrane protein</topology>
    </subcellularLocation>
</comment>
<dbReference type="OrthoDB" id="137390at2157"/>
<evidence type="ECO:0000256" key="2">
    <source>
        <dbReference type="ARBA" id="ARBA00009773"/>
    </source>
</evidence>
<feature type="transmembrane region" description="Helical" evidence="6">
    <location>
        <begin position="147"/>
        <end position="165"/>
    </location>
</feature>
<evidence type="ECO:0000313" key="8">
    <source>
        <dbReference type="Proteomes" id="UP000029859"/>
    </source>
</evidence>
<evidence type="ECO:0000256" key="6">
    <source>
        <dbReference type="SAM" id="Phobius"/>
    </source>
</evidence>
<protein>
    <submittedName>
        <fullName evidence="7">Permease</fullName>
    </submittedName>
</protein>
<organism evidence="7 8">
    <name type="scientific">Methanococcoides methylutens</name>
    <dbReference type="NCBI Taxonomy" id="2226"/>
    <lineage>
        <taxon>Archaea</taxon>
        <taxon>Methanobacteriati</taxon>
        <taxon>Methanobacteriota</taxon>
        <taxon>Stenosarchaea group</taxon>
        <taxon>Methanomicrobia</taxon>
        <taxon>Methanosarcinales</taxon>
        <taxon>Methanosarcinaceae</taxon>
        <taxon>Methanococcoides</taxon>
    </lineage>
</organism>
<feature type="transmembrane region" description="Helical" evidence="6">
    <location>
        <begin position="299"/>
        <end position="329"/>
    </location>
</feature>
<feature type="transmembrane region" description="Helical" evidence="6">
    <location>
        <begin position="63"/>
        <end position="82"/>
    </location>
</feature>
<evidence type="ECO:0000256" key="4">
    <source>
        <dbReference type="ARBA" id="ARBA00022989"/>
    </source>
</evidence>
<keyword evidence="4 6" id="KW-1133">Transmembrane helix</keyword>
<feature type="transmembrane region" description="Helical" evidence="6">
    <location>
        <begin position="202"/>
        <end position="224"/>
    </location>
</feature>
<dbReference type="PANTHER" id="PTHR21716">
    <property type="entry name" value="TRANSMEMBRANE PROTEIN"/>
    <property type="match status" value="1"/>
</dbReference>
<dbReference type="GO" id="GO:0016020">
    <property type="term" value="C:membrane"/>
    <property type="evidence" value="ECO:0007669"/>
    <property type="project" value="UniProtKB-SubCell"/>
</dbReference>
<feature type="transmembrane region" description="Helical" evidence="6">
    <location>
        <begin position="7"/>
        <end position="27"/>
    </location>
</feature>
<feature type="transmembrane region" description="Helical" evidence="6">
    <location>
        <begin position="230"/>
        <end position="251"/>
    </location>
</feature>
<reference evidence="7 8" key="1">
    <citation type="submission" date="2014-09" db="EMBL/GenBank/DDBJ databases">
        <title>Draft genome sequence of an obligately methylotrophic methanogen, Methanococcoides methylutens, isolated from marine sediment.</title>
        <authorList>
            <person name="Guan Y."/>
            <person name="Ngugi D.K."/>
            <person name="Blom J."/>
            <person name="Ali S."/>
            <person name="Ferry J.G."/>
            <person name="Stingl U."/>
        </authorList>
    </citation>
    <scope>NUCLEOTIDE SEQUENCE [LARGE SCALE GENOMIC DNA]</scope>
    <source>
        <strain evidence="7 8">DSM 2657</strain>
    </source>
</reference>
<evidence type="ECO:0000256" key="5">
    <source>
        <dbReference type="ARBA" id="ARBA00023136"/>
    </source>
</evidence>
<evidence type="ECO:0000313" key="7">
    <source>
        <dbReference type="EMBL" id="KGK99492.1"/>
    </source>
</evidence>
<dbReference type="InterPro" id="IPR002549">
    <property type="entry name" value="AI-2E-like"/>
</dbReference>
<comment type="similarity">
    <text evidence="2">Belongs to the autoinducer-2 exporter (AI-2E) (TC 2.A.86) family.</text>
</comment>
<dbReference type="EMBL" id="JRHO01000005">
    <property type="protein sequence ID" value="KGK99492.1"/>
    <property type="molecule type" value="Genomic_DNA"/>
</dbReference>
<feature type="transmembrane region" description="Helical" evidence="6">
    <location>
        <begin position="33"/>
        <end position="51"/>
    </location>
</feature>